<feature type="region of interest" description="Disordered" evidence="1">
    <location>
        <begin position="85"/>
        <end position="107"/>
    </location>
</feature>
<feature type="compositionally biased region" description="Polar residues" evidence="1">
    <location>
        <begin position="46"/>
        <end position="57"/>
    </location>
</feature>
<reference evidence="4" key="1">
    <citation type="submission" date="2023-07" db="EMBL/GenBank/DDBJ databases">
        <title>A chromosome-level genome assembly of Lolium multiflorum.</title>
        <authorList>
            <person name="Chen Y."/>
            <person name="Copetti D."/>
            <person name="Kolliker R."/>
            <person name="Studer B."/>
        </authorList>
    </citation>
    <scope>NUCLEOTIDE SEQUENCE</scope>
    <source>
        <strain evidence="4">02402/16</strain>
        <tissue evidence="4">Leaf</tissue>
    </source>
</reference>
<evidence type="ECO:0000259" key="3">
    <source>
        <dbReference type="Pfam" id="PF03732"/>
    </source>
</evidence>
<dbReference type="EMBL" id="JAUUTY010000007">
    <property type="protein sequence ID" value="KAK1608669.1"/>
    <property type="molecule type" value="Genomic_DNA"/>
</dbReference>
<dbReference type="AlphaFoldDB" id="A0AAD8QWM8"/>
<evidence type="ECO:0000256" key="1">
    <source>
        <dbReference type="SAM" id="MobiDB-lite"/>
    </source>
</evidence>
<dbReference type="PANTHER" id="PTHR33223:SF11">
    <property type="entry name" value="ELEMENT PROTEIN, PUTATIVE-RELATED"/>
    <property type="match status" value="1"/>
</dbReference>
<dbReference type="Proteomes" id="UP001231189">
    <property type="component" value="Unassembled WGS sequence"/>
</dbReference>
<evidence type="ECO:0008006" key="6">
    <source>
        <dbReference type="Google" id="ProtNLM"/>
    </source>
</evidence>
<feature type="compositionally biased region" description="Polar residues" evidence="1">
    <location>
        <begin position="85"/>
        <end position="101"/>
    </location>
</feature>
<feature type="region of interest" description="Disordered" evidence="1">
    <location>
        <begin position="760"/>
        <end position="783"/>
    </location>
</feature>
<proteinExistence type="predicted"/>
<name>A0AAD8QWM8_LOLMU</name>
<sequence>MGKPRDTKIAILPSTTRKGTTLSTSAALDSPSVIDKLVSPPHASRAGTSAESENSHNIDNVSAVLDDSGSLGSFLDATIAKSRQIENTETPNAATPVNSPESVDYSSDDLDEDYVELDDDFIEKCNATTDARKIKKLLAEHAVRYKLSPDPKFATSPINIRDKDYDFSLDLSHIAIVEKTPFCGTEKESAVEHMTELSTLSGLFSDDIKMRTYFVAKIFPFSLKDDAKTWYNNLPPGSIKSPKELLDVFFRKYFPASAQHAALQRIYNFDQEDGEKLPEAWARFCSLIRAQPDHDLEKHDLLDIFYSGLTIESRAYLDSCAGCVFRKRTPDDAEELLAKIGRNHDDWSTPEPTPTPIVKKRGMIKLNDEDMREAKKSLKEKGIKPEDVKNLPPIEDICETIPPSSMIEKGKMKKFKFGELFKKATTSTGRPSRASTQIRRSYNEDVIAPSFAPEEDHGAPNASSFPCYEFLTNAGLLDDFFTLVNRAGLATYVGDERGQYYRLTKVFVESFKFHNTEYEPTVAFKIYDIPVTMKLEEFCFALGIAPVGTARRIDDNPRDLLELYRGITGDDCRTIQRGKIRNIQLPAIKYFAYYVGTSILGRENTSNISSYHLAFLNVALTGETPYHLGSLIARRLSSRGPIFGGTIASRILTHLDIPLDSNDVPLTPRKLDIAAMKSHHFVTTNSTIDNIVYKMLFADGNEKEIPLPQQGLFNIDRQSWSLTKEVVEEHMKIQEFHQQHDSENAEPSYDYTVTYPDVSSSTYMEPGRSSSYYEDTTSWGPWE</sequence>
<keyword evidence="5" id="KW-1185">Reference proteome</keyword>
<dbReference type="Pfam" id="PF03078">
    <property type="entry name" value="ATHILA"/>
    <property type="match status" value="1"/>
</dbReference>
<feature type="domain" description="Arabidopsis retrotransposon Orf1 C-terminal" evidence="2">
    <location>
        <begin position="464"/>
        <end position="622"/>
    </location>
</feature>
<organism evidence="4 5">
    <name type="scientific">Lolium multiflorum</name>
    <name type="common">Italian ryegrass</name>
    <name type="synonym">Lolium perenne subsp. multiflorum</name>
    <dbReference type="NCBI Taxonomy" id="4521"/>
    <lineage>
        <taxon>Eukaryota</taxon>
        <taxon>Viridiplantae</taxon>
        <taxon>Streptophyta</taxon>
        <taxon>Embryophyta</taxon>
        <taxon>Tracheophyta</taxon>
        <taxon>Spermatophyta</taxon>
        <taxon>Magnoliopsida</taxon>
        <taxon>Liliopsida</taxon>
        <taxon>Poales</taxon>
        <taxon>Poaceae</taxon>
        <taxon>BOP clade</taxon>
        <taxon>Pooideae</taxon>
        <taxon>Poodae</taxon>
        <taxon>Poeae</taxon>
        <taxon>Poeae Chloroplast Group 2 (Poeae type)</taxon>
        <taxon>Loliodinae</taxon>
        <taxon>Loliinae</taxon>
        <taxon>Lolium</taxon>
    </lineage>
</organism>
<evidence type="ECO:0000313" key="5">
    <source>
        <dbReference type="Proteomes" id="UP001231189"/>
    </source>
</evidence>
<feature type="compositionally biased region" description="Polar residues" evidence="1">
    <location>
        <begin position="13"/>
        <end position="27"/>
    </location>
</feature>
<dbReference type="Pfam" id="PF03732">
    <property type="entry name" value="Retrotrans_gag"/>
    <property type="match status" value="1"/>
</dbReference>
<dbReference type="PANTHER" id="PTHR33223">
    <property type="entry name" value="CCHC-TYPE DOMAIN-CONTAINING PROTEIN"/>
    <property type="match status" value="1"/>
</dbReference>
<feature type="region of interest" description="Disordered" evidence="1">
    <location>
        <begin position="1"/>
        <end position="57"/>
    </location>
</feature>
<evidence type="ECO:0000259" key="2">
    <source>
        <dbReference type="Pfam" id="PF03078"/>
    </source>
</evidence>
<evidence type="ECO:0000313" key="4">
    <source>
        <dbReference type="EMBL" id="KAK1608669.1"/>
    </source>
</evidence>
<dbReference type="InterPro" id="IPR005162">
    <property type="entry name" value="Retrotrans_gag_dom"/>
</dbReference>
<feature type="domain" description="Retrotransposon gag" evidence="3">
    <location>
        <begin position="217"/>
        <end position="310"/>
    </location>
</feature>
<accession>A0AAD8QWM8</accession>
<comment type="caution">
    <text evidence="4">The sequence shown here is derived from an EMBL/GenBank/DDBJ whole genome shotgun (WGS) entry which is preliminary data.</text>
</comment>
<protein>
    <recommendedName>
        <fullName evidence="6">Retrotransposon gag domain-containing protein</fullName>
    </recommendedName>
</protein>
<dbReference type="InterPro" id="IPR004312">
    <property type="entry name" value="ATHILA_Orf1_C"/>
</dbReference>
<gene>
    <name evidence="4" type="ORF">QYE76_032342</name>
</gene>